<dbReference type="AlphaFoldDB" id="A0A2P2C947"/>
<dbReference type="SUPFAM" id="SSF55486">
    <property type="entry name" value="Metalloproteases ('zincins'), catalytic domain"/>
    <property type="match status" value="1"/>
</dbReference>
<protein>
    <submittedName>
        <fullName evidence="2">Uncharacterized protein</fullName>
    </submittedName>
</protein>
<proteinExistence type="predicted"/>
<evidence type="ECO:0000313" key="2">
    <source>
        <dbReference type="EMBL" id="CUR58516.1"/>
    </source>
</evidence>
<gene>
    <name evidence="2" type="ORF">NOCA2500008</name>
</gene>
<accession>A0A2P2C947</accession>
<reference evidence="2" key="1">
    <citation type="submission" date="2015-08" db="EMBL/GenBank/DDBJ databases">
        <authorList>
            <person name="Babu N.S."/>
            <person name="Beckwith C.J."/>
            <person name="Beseler K.G."/>
            <person name="Brison A."/>
            <person name="Carone J.V."/>
            <person name="Caskin T.P."/>
            <person name="Diamond M."/>
            <person name="Durham M.E."/>
            <person name="Foxe J.M."/>
            <person name="Go M."/>
            <person name="Henderson B.A."/>
            <person name="Jones I.B."/>
            <person name="McGettigan J.A."/>
            <person name="Micheletti S.J."/>
            <person name="Nasrallah M.E."/>
            <person name="Ortiz D."/>
            <person name="Piller C.R."/>
            <person name="Privatt S.R."/>
            <person name="Schneider S.L."/>
            <person name="Sharp S."/>
            <person name="Smith T.C."/>
            <person name="Stanton J.D."/>
            <person name="Ullery H.E."/>
            <person name="Wilson R.J."/>
            <person name="Serrano M.G."/>
            <person name="Buck G."/>
            <person name="Lee V."/>
            <person name="Wang Y."/>
            <person name="Carvalho R."/>
            <person name="Voegtly L."/>
            <person name="Shi R."/>
            <person name="Duckworth R."/>
            <person name="Johnson A."/>
            <person name="Loviza R."/>
            <person name="Walstead R."/>
            <person name="Shah Z."/>
            <person name="Kiflezghi M."/>
            <person name="Wade K."/>
            <person name="Ball S.L."/>
            <person name="Bradley K.W."/>
            <person name="Asai D.J."/>
            <person name="Bowman C.A."/>
            <person name="Russell D.A."/>
            <person name="Pope W.H."/>
            <person name="Jacobs-Sera D."/>
            <person name="Hendrix R.W."/>
            <person name="Hatfull G.F."/>
        </authorList>
    </citation>
    <scope>NUCLEOTIDE SEQUENCE</scope>
</reference>
<dbReference type="EMBL" id="CZKA01000046">
    <property type="protein sequence ID" value="CUR58516.1"/>
    <property type="molecule type" value="Genomic_DNA"/>
</dbReference>
<name>A0A2P2C947_9ZZZZ</name>
<dbReference type="Pfam" id="PF10462">
    <property type="entry name" value="Peptidase_M66"/>
    <property type="match status" value="1"/>
</dbReference>
<evidence type="ECO:0000256" key="1">
    <source>
        <dbReference type="SAM" id="MobiDB-lite"/>
    </source>
</evidence>
<sequence length="818" mass="87855">MDLRISSFDFPPATGAPQSATQVVTFPRAVREVAVGILGYATSFVGDDHHLGRLQVELEVGVDPADSTKVEVTGDFQLRDYSGTLDDSFTGNVQWAVIADLVPAVPPLPGQPRPDLIIVDAEQTQAIQHFRSATQLAPPNVFPDNSIRLVADKPTVLRLYVDHDAGSGLPPITTLTGQLTVTSGTSTTVILPMESIAPRRDAAILRGERRHTLNFVIPENLCRGTISVTAQVRDAADVTAFSAPFQRDLSFDVISTIDIQAVGINYTGPDIVTGATPADLAAPTQADFVQTLALTENLFPTPQVQIVSFQTMDYAEEITSDISQGCDKFSDLLDAVSELGADDGSIVYGLYNVGVDNGTVGGCGGGGAGVGRIRRQPTAAHEIGHALGRQHAPCDNVTRCADPDNQDGSYPHYSGFDSDSIGEYGFDASVSLGSVKSPSTWHDMMGYSPNKWISPYTYKALLSAIPAQSATGDLRVADSAASGRRTDHGEWEPARTPHLFLRVDRSGDGDLVVGDCFTYPSYPRPRGHRPTDLTAELRTKDGRLLVCERLYAADSCGPCSPGGGCEGGCGGCVGGCGRRGPLRIRQAIAFHHDAHELVLLDRRRVVHRQHIGQAPPPHLTVERDGDHLLLRWAVEGQPEGSRLWALVQWQDRYGVWRGAAPRTRHQELRVPTKLVASDGAARLRVLVTSGLATAPGEWEGQVDVPAPVPSAIELTGGDEPVGPRILRASTAVDARELRWYADGAEIAAGRLLDTRLIPTGTRRISARAADRRTGVASSVWEPSWAGAELTGLTRVEFPAPSGARSHQQRDHHHQPEES</sequence>
<organism evidence="2">
    <name type="scientific">metagenome</name>
    <dbReference type="NCBI Taxonomy" id="256318"/>
    <lineage>
        <taxon>unclassified sequences</taxon>
        <taxon>metagenomes</taxon>
    </lineage>
</organism>
<feature type="region of interest" description="Disordered" evidence="1">
    <location>
        <begin position="795"/>
        <end position="818"/>
    </location>
</feature>